<dbReference type="SMART" id="SM00060">
    <property type="entry name" value="FN3"/>
    <property type="match status" value="2"/>
</dbReference>
<dbReference type="SMART" id="SM00194">
    <property type="entry name" value="PTPc"/>
    <property type="match status" value="2"/>
</dbReference>
<evidence type="ECO:0000256" key="10">
    <source>
        <dbReference type="ARBA" id="ARBA00051722"/>
    </source>
</evidence>
<name>U5EUF9_9DIPT</name>
<feature type="transmembrane region" description="Helical" evidence="14">
    <location>
        <begin position="297"/>
        <end position="320"/>
    </location>
</feature>
<dbReference type="Pfam" id="PF00102">
    <property type="entry name" value="Y_phosphatase"/>
    <property type="match status" value="2"/>
</dbReference>
<feature type="domain" description="Fibronectin type-III" evidence="18">
    <location>
        <begin position="178"/>
        <end position="281"/>
    </location>
</feature>
<feature type="signal peptide" evidence="15">
    <location>
        <begin position="1"/>
        <end position="25"/>
    </location>
</feature>
<dbReference type="InterPro" id="IPR000387">
    <property type="entry name" value="Tyr_Pase_dom"/>
</dbReference>
<dbReference type="SMART" id="SM00404">
    <property type="entry name" value="PTPc_motif"/>
    <property type="match status" value="2"/>
</dbReference>
<dbReference type="PRINTS" id="PR00700">
    <property type="entry name" value="PRTYPHPHTASE"/>
</dbReference>
<keyword evidence="9" id="KW-0325">Glycoprotein</keyword>
<dbReference type="FunFam" id="3.90.190.10:FF:000068">
    <property type="entry name" value="receptor-type tyrosine-protein phosphatase zeta"/>
    <property type="match status" value="1"/>
</dbReference>
<feature type="domain" description="Tyrosine-protein phosphatase" evidence="16">
    <location>
        <begin position="667"/>
        <end position="919"/>
    </location>
</feature>
<dbReference type="GO" id="GO:0048666">
    <property type="term" value="P:neuron development"/>
    <property type="evidence" value="ECO:0007669"/>
    <property type="project" value="UniProtKB-ARBA"/>
</dbReference>
<evidence type="ECO:0000256" key="15">
    <source>
        <dbReference type="SAM" id="SignalP"/>
    </source>
</evidence>
<dbReference type="EMBL" id="GANO01003898">
    <property type="protein sequence ID" value="JAB55973.1"/>
    <property type="molecule type" value="mRNA"/>
</dbReference>
<evidence type="ECO:0000259" key="16">
    <source>
        <dbReference type="PROSITE" id="PS50055"/>
    </source>
</evidence>
<comment type="subcellular location">
    <subcellularLocation>
        <location evidence="1">Cell membrane</location>
        <topology evidence="1">Single-pass type I membrane protein</topology>
    </subcellularLocation>
</comment>
<dbReference type="PROSITE" id="PS50055">
    <property type="entry name" value="TYR_PHOSPHATASE_PTP"/>
    <property type="match status" value="2"/>
</dbReference>
<evidence type="ECO:0000256" key="4">
    <source>
        <dbReference type="ARBA" id="ARBA00022729"/>
    </source>
</evidence>
<dbReference type="AlphaFoldDB" id="U5EUF9"/>
<dbReference type="InterPro" id="IPR000242">
    <property type="entry name" value="PTP_cat"/>
</dbReference>
<organism evidence="19">
    <name type="scientific">Corethrella appendiculata</name>
    <dbReference type="NCBI Taxonomy" id="1370023"/>
    <lineage>
        <taxon>Eukaryota</taxon>
        <taxon>Metazoa</taxon>
        <taxon>Ecdysozoa</taxon>
        <taxon>Arthropoda</taxon>
        <taxon>Hexapoda</taxon>
        <taxon>Insecta</taxon>
        <taxon>Pterygota</taxon>
        <taxon>Neoptera</taxon>
        <taxon>Endopterygota</taxon>
        <taxon>Diptera</taxon>
        <taxon>Nematocera</taxon>
        <taxon>Culicoidea</taxon>
        <taxon>Chaoboridae</taxon>
        <taxon>Corethrella</taxon>
    </lineage>
</organism>
<feature type="chain" id="PRO_5004659884" description="Putative receptor-type tyrosine-protein phosphatase mosPTP-1" evidence="15">
    <location>
        <begin position="26"/>
        <end position="1011"/>
    </location>
</feature>
<evidence type="ECO:0000256" key="1">
    <source>
        <dbReference type="ARBA" id="ARBA00004251"/>
    </source>
</evidence>
<evidence type="ECO:0000313" key="19">
    <source>
        <dbReference type="EMBL" id="JAB55973.1"/>
    </source>
</evidence>
<dbReference type="InterPro" id="IPR050348">
    <property type="entry name" value="Protein-Tyr_Phosphatase"/>
</dbReference>
<dbReference type="GO" id="GO:0009653">
    <property type="term" value="P:anatomical structure morphogenesis"/>
    <property type="evidence" value="ECO:0007669"/>
    <property type="project" value="UniProtKB-ARBA"/>
</dbReference>
<keyword evidence="3 14" id="KW-0812">Transmembrane</keyword>
<protein>
    <recommendedName>
        <fullName evidence="13">Putative receptor-type tyrosine-protein phosphatase mosPTP-1</fullName>
    </recommendedName>
</protein>
<dbReference type="PROSITE" id="PS50056">
    <property type="entry name" value="TYR_PHOSPHATASE_2"/>
    <property type="match status" value="1"/>
</dbReference>
<evidence type="ECO:0000256" key="5">
    <source>
        <dbReference type="ARBA" id="ARBA00022801"/>
    </source>
</evidence>
<dbReference type="PANTHER" id="PTHR19134">
    <property type="entry name" value="RECEPTOR-TYPE TYROSINE-PROTEIN PHOSPHATASE"/>
    <property type="match status" value="1"/>
</dbReference>
<dbReference type="GO" id="GO:0004725">
    <property type="term" value="F:protein tyrosine phosphatase activity"/>
    <property type="evidence" value="ECO:0007669"/>
    <property type="project" value="UniProtKB-EC"/>
</dbReference>
<accession>U5EUF9</accession>
<dbReference type="InterPro" id="IPR003595">
    <property type="entry name" value="Tyr_Pase_cat"/>
</dbReference>
<feature type="domain" description="Fibronectin type-III" evidence="18">
    <location>
        <begin position="78"/>
        <end position="177"/>
    </location>
</feature>
<dbReference type="InterPro" id="IPR036116">
    <property type="entry name" value="FN3_sf"/>
</dbReference>
<evidence type="ECO:0000256" key="12">
    <source>
        <dbReference type="ARBA" id="ARBA00061343"/>
    </source>
</evidence>
<dbReference type="Pfam" id="PF00041">
    <property type="entry name" value="fn3"/>
    <property type="match status" value="2"/>
</dbReference>
<evidence type="ECO:0000256" key="9">
    <source>
        <dbReference type="ARBA" id="ARBA00023180"/>
    </source>
</evidence>
<dbReference type="PANTHER" id="PTHR19134:SF540">
    <property type="entry name" value="TYROSINE-PROTEIN PHOSPHATASE 99A"/>
    <property type="match status" value="1"/>
</dbReference>
<dbReference type="SUPFAM" id="SSF52799">
    <property type="entry name" value="(Phosphotyrosine protein) phosphatases II"/>
    <property type="match status" value="2"/>
</dbReference>
<sequence>MCEVDMADLYILLLMLCVFSNQLQANFLDADVSSTTSNSELYTFENAFITKSSTIQKEYDSKKFASLFSEQDNLVPGKPLNLTVLEVTSTTIKISWREPQKKNDAIHGYRVYYVHQNQTLLHLPILKSDSSYGPEYHYTLSNLRPFTDYKLIVAAFTKKYDGEASEVFQKTDISGPSSPPIVNLTCHTSNSLYFRWKRSLTYYNSIDFYKISYRNVIYHEFKELQLNANSSLIETAIVIPNLTMNAVYEVKVRAASISIINLKQIILGSFSEPKRISMHPNCEKNQSQRQSTSNYNITTLTGITFSCFGILLIVLALLLWKKCFRAAYYYLDDTPGLITQSSINWDSPCEVDGEEHTSIPAAEFKSHVLKLHTDGDIGFSKEYEAIQNESATEEYASEVSQHPDNKAKNRYLNIIAYDHSRVHLRQTTVQKKHLDYINANFIDGYQKPSAFIATQGPLSGTIENFWQMIWEQKVMIIVMITNLVERGRRKCDMYWPKDCSETYGIIQVKLITENVMATYTVRTFQIKHLKLKKKKQIQNERTVYQYHYTNWPDHGTPDHPLPVLNFVKKSSSANFQGAGPIVVHCSAGVGRTGTYIVLDAMLKQIDHKGCVNIFGFLRHIRAQRNFLVQTEEQYIFIHDALIEAIESGDTNKNMEEIANTIDNTEFLEAQFKSIIFYQPKEINLSSATNPVNQTKNRSSILPLENSRVHLTPKPGIEGSDYINATWLHGFRRLKDFIVTQHPLAETIKDFWQMVWDHSVQTVILISQCDNILFLPFWPTASDIIETEYYRVKLILEETEDNYLVKHFCMQSILDDYELNIKMFENPQWLNFNSYDSIYAFILKVHERTSDYRNGPIVVIDRYGGSLACQFCCISSLSMQLEYDQTANVYMYAKLYHNKRPGVWTSFQDIKQIYKLLSYKSKNLSLLKFTALRSEFDDNIITTTTSDLFNKIRSNGNINTHLNNQNNSHITNVIHNGGSVIVTINEDDEKELSVIASTTNNLNLDHKCDDNI</sequence>
<dbReference type="CDD" id="cd14549">
    <property type="entry name" value="R5-PTPc-1"/>
    <property type="match status" value="1"/>
</dbReference>
<dbReference type="FunFam" id="3.90.190.10:FF:000013">
    <property type="entry name" value="receptor-type tyrosine-protein phosphatase zeta isoform X1"/>
    <property type="match status" value="1"/>
</dbReference>
<comment type="similarity">
    <text evidence="12">Belongs to the protein-tyrosine phosphatase family. Receptor class subfamily.</text>
</comment>
<dbReference type="CDD" id="cd00063">
    <property type="entry name" value="FN3"/>
    <property type="match status" value="2"/>
</dbReference>
<dbReference type="GO" id="GO:0005886">
    <property type="term" value="C:plasma membrane"/>
    <property type="evidence" value="ECO:0007669"/>
    <property type="project" value="UniProtKB-SubCell"/>
</dbReference>
<dbReference type="InterPro" id="IPR013783">
    <property type="entry name" value="Ig-like_fold"/>
</dbReference>
<dbReference type="InterPro" id="IPR016130">
    <property type="entry name" value="Tyr_Pase_AS"/>
</dbReference>
<evidence type="ECO:0000259" key="17">
    <source>
        <dbReference type="PROSITE" id="PS50056"/>
    </source>
</evidence>
<dbReference type="Gene3D" id="2.60.40.10">
    <property type="entry name" value="Immunoglobulins"/>
    <property type="match status" value="2"/>
</dbReference>
<comment type="catalytic activity">
    <reaction evidence="10">
        <text>O-phospho-L-tyrosyl-[protein] + H2O = L-tyrosyl-[protein] + phosphate</text>
        <dbReference type="Rhea" id="RHEA:10684"/>
        <dbReference type="Rhea" id="RHEA-COMP:10136"/>
        <dbReference type="Rhea" id="RHEA-COMP:20101"/>
        <dbReference type="ChEBI" id="CHEBI:15377"/>
        <dbReference type="ChEBI" id="CHEBI:43474"/>
        <dbReference type="ChEBI" id="CHEBI:46858"/>
        <dbReference type="ChEBI" id="CHEBI:61978"/>
        <dbReference type="EC" id="3.1.3.48"/>
    </reaction>
</comment>
<evidence type="ECO:0000256" key="14">
    <source>
        <dbReference type="SAM" id="Phobius"/>
    </source>
</evidence>
<reference evidence="19" key="1">
    <citation type="journal article" date="2014" name="Insect Biochem. Mol. Biol.">
        <title>An insight into the sialome of the frog biting fly, Corethrella appendiculata.</title>
        <authorList>
            <person name="Ribeiro J.M.C."/>
            <person name="Chagas A.C."/>
            <person name="Pham V.M."/>
            <person name="Lounibos L.P."/>
            <person name="Calvo E."/>
        </authorList>
    </citation>
    <scope>NUCLEOTIDE SEQUENCE</scope>
    <source>
        <tissue evidence="19">Salivary glands</tissue>
    </source>
</reference>
<keyword evidence="6" id="KW-0904">Protein phosphatase</keyword>
<evidence type="ECO:0000256" key="2">
    <source>
        <dbReference type="ARBA" id="ARBA00022475"/>
    </source>
</evidence>
<feature type="domain" description="Tyrosine specific protein phosphatases" evidence="17">
    <location>
        <begin position="561"/>
        <end position="635"/>
    </location>
</feature>
<dbReference type="InterPro" id="IPR029021">
    <property type="entry name" value="Prot-tyrosine_phosphatase-like"/>
</dbReference>
<keyword evidence="5" id="KW-0378">Hydrolase</keyword>
<keyword evidence="2" id="KW-1003">Cell membrane</keyword>
<evidence type="ECO:0000256" key="7">
    <source>
        <dbReference type="ARBA" id="ARBA00022989"/>
    </source>
</evidence>
<dbReference type="FunFam" id="2.60.40.10:FF:001386">
    <property type="entry name" value="Receptor-type tyrosine-protein phosphatase gamma"/>
    <property type="match status" value="1"/>
</dbReference>
<comment type="function">
    <text evidence="11">Putative protein tyrosine-protein phosphatase.</text>
</comment>
<dbReference type="PROSITE" id="PS50853">
    <property type="entry name" value="FN3"/>
    <property type="match status" value="2"/>
</dbReference>
<evidence type="ECO:0000259" key="18">
    <source>
        <dbReference type="PROSITE" id="PS50853"/>
    </source>
</evidence>
<keyword evidence="7 14" id="KW-1133">Transmembrane helix</keyword>
<keyword evidence="8 14" id="KW-0472">Membrane</keyword>
<dbReference type="FunFam" id="2.60.40.10:FF:001528">
    <property type="entry name" value="Tyrosine-protein phosphatase 99A"/>
    <property type="match status" value="1"/>
</dbReference>
<feature type="domain" description="Tyrosine-protein phosphatase" evidence="16">
    <location>
        <begin position="379"/>
        <end position="644"/>
    </location>
</feature>
<keyword evidence="4 15" id="KW-0732">Signal</keyword>
<proteinExistence type="evidence at transcript level"/>
<dbReference type="PROSITE" id="PS00383">
    <property type="entry name" value="TYR_PHOSPHATASE_1"/>
    <property type="match status" value="1"/>
</dbReference>
<evidence type="ECO:0000256" key="3">
    <source>
        <dbReference type="ARBA" id="ARBA00022692"/>
    </source>
</evidence>
<evidence type="ECO:0000256" key="11">
    <source>
        <dbReference type="ARBA" id="ARBA00054262"/>
    </source>
</evidence>
<dbReference type="InterPro" id="IPR003961">
    <property type="entry name" value="FN3_dom"/>
</dbReference>
<evidence type="ECO:0000256" key="6">
    <source>
        <dbReference type="ARBA" id="ARBA00022912"/>
    </source>
</evidence>
<dbReference type="Gene3D" id="3.90.190.10">
    <property type="entry name" value="Protein tyrosine phosphatase superfamily"/>
    <property type="match status" value="2"/>
</dbReference>
<evidence type="ECO:0000256" key="13">
    <source>
        <dbReference type="ARBA" id="ARBA00069497"/>
    </source>
</evidence>
<dbReference type="SUPFAM" id="SSF49265">
    <property type="entry name" value="Fibronectin type III"/>
    <property type="match status" value="1"/>
</dbReference>
<evidence type="ECO:0000256" key="8">
    <source>
        <dbReference type="ARBA" id="ARBA00023136"/>
    </source>
</evidence>